<protein>
    <recommendedName>
        <fullName evidence="2">Transcription initiation factor IIE subunit alpha N-terminal domain-containing protein</fullName>
    </recommendedName>
</protein>
<dbReference type="InterPro" id="IPR039997">
    <property type="entry name" value="TFE"/>
</dbReference>
<dbReference type="Proteomes" id="UP000815325">
    <property type="component" value="Unassembled WGS sequence"/>
</dbReference>
<dbReference type="PANTHER" id="PTHR13097:SF7">
    <property type="entry name" value="GENERAL TRANSCRIPTION FACTOR IIE SUBUNIT 1"/>
    <property type="match status" value="1"/>
</dbReference>
<feature type="compositionally biased region" description="Basic and acidic residues" evidence="1">
    <location>
        <begin position="251"/>
        <end position="263"/>
    </location>
</feature>
<dbReference type="Pfam" id="PF02002">
    <property type="entry name" value="TFIIE_alpha"/>
    <property type="match status" value="1"/>
</dbReference>
<comment type="caution">
    <text evidence="3">The sequence shown here is derived from an EMBL/GenBank/DDBJ whole genome shotgun (WGS) entry which is preliminary data.</text>
</comment>
<sequence>MDPRPFKFLVKLAVRAFYPGPCPPKDYQGDKEEGSGAKMSKLDKLDTRGLAMILMDYMIDQEWVSEDQLLADLNLHHKLVRRALKFLQEKRDEEEDPNEVMEVQKQHTFSYWAVDLPRAFDMIQLRLHVMRQLLKDELEAKEEVGRYVCKAGHCNKQYDSFDIPDILQFDGSLQCVMCGGVVEQVFATGQTGDDEQRKQRRERCQRVQHEMEMQLEAMLKLVATLRHTQPPFLGSLHDWALNRARAAEAAKAEAEGRGADAQRSRGGGVTILAPPSAPNREHEAYRETHVQVNFADGSSEVQPLQPQPQRLPKTTPAKKGPGPAASAAAAAAGPAAAAAQPEEGAAGAEGAEQKPKAAQPFFLRGSALDAAPQATAQARVAASVAGSGPDLDDGLEWMDEPDGIQGAGESKEQIDAYTAHMLASLGGTQQGSVNAAEPAAAANEGWGLQGPGLQFKPEDWQPEADEERAGKRARLDDQGIWTGGPIGWAAPKKEEEDAVGATALSGQNVSADVKAEDDEAEWEDI</sequence>
<evidence type="ECO:0000256" key="1">
    <source>
        <dbReference type="SAM" id="MobiDB-lite"/>
    </source>
</evidence>
<feature type="region of interest" description="Disordered" evidence="1">
    <location>
        <begin position="298"/>
        <end position="355"/>
    </location>
</feature>
<gene>
    <name evidence="3" type="ORF">DUNSADRAFT_1524</name>
</gene>
<dbReference type="InterPro" id="IPR002853">
    <property type="entry name" value="TFIIE_asu"/>
</dbReference>
<dbReference type="EMBL" id="MU069554">
    <property type="protein sequence ID" value="KAF5839126.1"/>
    <property type="molecule type" value="Genomic_DNA"/>
</dbReference>
<reference evidence="3" key="1">
    <citation type="submission" date="2017-08" db="EMBL/GenBank/DDBJ databases">
        <authorList>
            <person name="Polle J.E."/>
            <person name="Barry K."/>
            <person name="Cushman J."/>
            <person name="Schmutz J."/>
            <person name="Tran D."/>
            <person name="Hathwaick L.T."/>
            <person name="Yim W.C."/>
            <person name="Jenkins J."/>
            <person name="Mckie-Krisberg Z.M."/>
            <person name="Prochnik S."/>
            <person name="Lindquist E."/>
            <person name="Dockter R.B."/>
            <person name="Adam C."/>
            <person name="Molina H."/>
            <person name="Bunkerborg J."/>
            <person name="Jin E."/>
            <person name="Buchheim M."/>
            <person name="Magnuson J."/>
        </authorList>
    </citation>
    <scope>NUCLEOTIDE SEQUENCE</scope>
    <source>
        <strain evidence="3">CCAP 19/18</strain>
    </source>
</reference>
<keyword evidence="4" id="KW-1185">Reference proteome</keyword>
<feature type="region of interest" description="Disordered" evidence="1">
    <location>
        <begin position="429"/>
        <end position="525"/>
    </location>
</feature>
<feature type="domain" description="Transcription initiation factor IIE subunit alpha N-terminal" evidence="2">
    <location>
        <begin position="49"/>
        <end position="197"/>
    </location>
</feature>
<feature type="region of interest" description="Disordered" evidence="1">
    <location>
        <begin position="251"/>
        <end position="283"/>
    </location>
</feature>
<proteinExistence type="predicted"/>
<evidence type="ECO:0000313" key="4">
    <source>
        <dbReference type="Proteomes" id="UP000815325"/>
    </source>
</evidence>
<name>A0ABQ7GWZ2_DUNSA</name>
<feature type="compositionally biased region" description="Basic and acidic residues" evidence="1">
    <location>
        <begin position="467"/>
        <end position="477"/>
    </location>
</feature>
<organism evidence="3 4">
    <name type="scientific">Dunaliella salina</name>
    <name type="common">Green alga</name>
    <name type="synonym">Protococcus salinus</name>
    <dbReference type="NCBI Taxonomy" id="3046"/>
    <lineage>
        <taxon>Eukaryota</taxon>
        <taxon>Viridiplantae</taxon>
        <taxon>Chlorophyta</taxon>
        <taxon>core chlorophytes</taxon>
        <taxon>Chlorophyceae</taxon>
        <taxon>CS clade</taxon>
        <taxon>Chlamydomonadales</taxon>
        <taxon>Dunaliellaceae</taxon>
        <taxon>Dunaliella</taxon>
    </lineage>
</organism>
<evidence type="ECO:0000313" key="3">
    <source>
        <dbReference type="EMBL" id="KAF5839126.1"/>
    </source>
</evidence>
<accession>A0ABQ7GWZ2</accession>
<feature type="compositionally biased region" description="Low complexity" evidence="1">
    <location>
        <begin position="434"/>
        <end position="444"/>
    </location>
</feature>
<evidence type="ECO:0000259" key="2">
    <source>
        <dbReference type="SMART" id="SM00531"/>
    </source>
</evidence>
<dbReference type="PANTHER" id="PTHR13097">
    <property type="entry name" value="TRANSCRIPTION INITIATION FACTOR IIE, ALPHA SUBUNIT"/>
    <property type="match status" value="1"/>
</dbReference>
<feature type="compositionally biased region" description="Acidic residues" evidence="1">
    <location>
        <begin position="515"/>
        <end position="525"/>
    </location>
</feature>
<dbReference type="InterPro" id="IPR024550">
    <property type="entry name" value="TFIIEa/SarR/Rpc3_HTH_dom"/>
</dbReference>
<dbReference type="SMART" id="SM00531">
    <property type="entry name" value="TFIIE"/>
    <property type="match status" value="1"/>
</dbReference>
<feature type="compositionally biased region" description="Low complexity" evidence="1">
    <location>
        <begin position="302"/>
        <end position="350"/>
    </location>
</feature>